<evidence type="ECO:0000256" key="3">
    <source>
        <dbReference type="ARBA" id="ARBA00022801"/>
    </source>
</evidence>
<proteinExistence type="inferred from homology"/>
<evidence type="ECO:0000256" key="1">
    <source>
        <dbReference type="ARBA" id="ARBA00005234"/>
    </source>
</evidence>
<dbReference type="Gene3D" id="3.40.395.10">
    <property type="entry name" value="Adenoviral Proteinase, Chain A"/>
    <property type="match status" value="1"/>
</dbReference>
<accession>A0ABR3EKX6</accession>
<dbReference type="Pfam" id="PF02902">
    <property type="entry name" value="Peptidase_C48"/>
    <property type="match status" value="1"/>
</dbReference>
<keyword evidence="2" id="KW-0645">Protease</keyword>
<evidence type="ECO:0000259" key="5">
    <source>
        <dbReference type="PROSITE" id="PS50600"/>
    </source>
</evidence>
<evidence type="ECO:0000256" key="4">
    <source>
        <dbReference type="SAM" id="MobiDB-lite"/>
    </source>
</evidence>
<dbReference type="PROSITE" id="PS50600">
    <property type="entry name" value="ULP_PROTEASE"/>
    <property type="match status" value="1"/>
</dbReference>
<dbReference type="EMBL" id="JBAHYK010003451">
    <property type="protein sequence ID" value="KAL0563485.1"/>
    <property type="molecule type" value="Genomic_DNA"/>
</dbReference>
<dbReference type="InterPro" id="IPR038765">
    <property type="entry name" value="Papain-like_cys_pep_sf"/>
</dbReference>
<comment type="similarity">
    <text evidence="1">Belongs to the peptidase C48 family.</text>
</comment>
<dbReference type="PANTHER" id="PTHR33096:SF1">
    <property type="entry name" value="CXC1-LIKE CYSTEINE CLUSTER ASSOCIATED WITH KDZ TRANSPOSASES DOMAIN-CONTAINING PROTEIN"/>
    <property type="match status" value="1"/>
</dbReference>
<evidence type="ECO:0000256" key="2">
    <source>
        <dbReference type="ARBA" id="ARBA00022670"/>
    </source>
</evidence>
<reference evidence="6 7" key="1">
    <citation type="submission" date="2024-02" db="EMBL/GenBank/DDBJ databases">
        <title>A draft genome for the cacao thread blight pathogen Marasmius crinis-equi.</title>
        <authorList>
            <person name="Cohen S.P."/>
            <person name="Baruah I.K."/>
            <person name="Amoako-Attah I."/>
            <person name="Bukari Y."/>
            <person name="Meinhardt L.W."/>
            <person name="Bailey B.A."/>
        </authorList>
    </citation>
    <scope>NUCLEOTIDE SEQUENCE [LARGE SCALE GENOMIC DNA]</scope>
    <source>
        <strain evidence="6 7">GH-76</strain>
    </source>
</reference>
<keyword evidence="3" id="KW-0378">Hydrolase</keyword>
<sequence length="570" mass="64596">MTLSELEQTHAELKEKAENLYKSLNLPQNHPTLANIPLEYIHTLILARDLKADIQKRAMATIQEYDQIDQAAGGVHQPLGTRSHQLARKNITRRKSAFDNAIRKFNQFCAYLETHYKPQYNIPVPRTLPVNMGSLRDCDELWEDVWISNSRPPPRWLTDDKVRKGIRAVLSLERCAEERRRLSRESKNLCSWFRDELYALTVLASDSAYSEYHSLVGLRLRDHLHLASLWSTPFVAKSVFDEQIRLVRQQCQTGVDHRALSSTSDGQHMCMDSPQEAGAVGFRAQLKAMEAVAPEILPVEASEVVSEVVSDIVDESESGEDDGSEAGEESGNDSEEDGFKILSVHLAAGSASDESDGEDEDAIPFTWEEPLNRIDDSTARLDDDSVNGLANYLAITNNNTDCAMLSTYTIPALLKRGPPSESAWRTNRGSQYWAKHTWIIPIHSRRLEHWALAIVKAETREIFLFDSLGSKNFLTEWVPRIQLTVTLLVKLAQDRGQHIAIPSLLCLSDWTARPLEIRRKQSNGYDCGVWILWVIAAIMRGFDYARIEEPDISKFRKYLARSIRTLPVLT</sequence>
<dbReference type="Proteomes" id="UP001465976">
    <property type="component" value="Unassembled WGS sequence"/>
</dbReference>
<dbReference type="PANTHER" id="PTHR33096">
    <property type="entry name" value="CXC2 DOMAIN-CONTAINING PROTEIN"/>
    <property type="match status" value="1"/>
</dbReference>
<dbReference type="InterPro" id="IPR003653">
    <property type="entry name" value="Peptidase_C48_C"/>
</dbReference>
<feature type="region of interest" description="Disordered" evidence="4">
    <location>
        <begin position="313"/>
        <end position="336"/>
    </location>
</feature>
<keyword evidence="7" id="KW-1185">Reference proteome</keyword>
<dbReference type="SUPFAM" id="SSF54001">
    <property type="entry name" value="Cysteine proteinases"/>
    <property type="match status" value="1"/>
</dbReference>
<feature type="domain" description="Ubiquitin-like protease family profile" evidence="5">
    <location>
        <begin position="363"/>
        <end position="538"/>
    </location>
</feature>
<evidence type="ECO:0000313" key="6">
    <source>
        <dbReference type="EMBL" id="KAL0563485.1"/>
    </source>
</evidence>
<gene>
    <name evidence="6" type="ORF">V5O48_018580</name>
</gene>
<feature type="region of interest" description="Disordered" evidence="4">
    <location>
        <begin position="349"/>
        <end position="369"/>
    </location>
</feature>
<name>A0ABR3EKX6_9AGAR</name>
<comment type="caution">
    <text evidence="6">The sequence shown here is derived from an EMBL/GenBank/DDBJ whole genome shotgun (WGS) entry which is preliminary data.</text>
</comment>
<feature type="compositionally biased region" description="Acidic residues" evidence="4">
    <location>
        <begin position="353"/>
        <end position="362"/>
    </location>
</feature>
<organism evidence="6 7">
    <name type="scientific">Marasmius crinis-equi</name>
    <dbReference type="NCBI Taxonomy" id="585013"/>
    <lineage>
        <taxon>Eukaryota</taxon>
        <taxon>Fungi</taxon>
        <taxon>Dikarya</taxon>
        <taxon>Basidiomycota</taxon>
        <taxon>Agaricomycotina</taxon>
        <taxon>Agaricomycetes</taxon>
        <taxon>Agaricomycetidae</taxon>
        <taxon>Agaricales</taxon>
        <taxon>Marasmiineae</taxon>
        <taxon>Marasmiaceae</taxon>
        <taxon>Marasmius</taxon>
    </lineage>
</organism>
<evidence type="ECO:0000313" key="7">
    <source>
        <dbReference type="Proteomes" id="UP001465976"/>
    </source>
</evidence>
<protein>
    <recommendedName>
        <fullName evidence="5">Ubiquitin-like protease family profile domain-containing protein</fullName>
    </recommendedName>
</protein>